<dbReference type="RefSeq" id="XP_075082015.1">
    <property type="nucleotide sequence ID" value="XM_075225914.1"/>
</dbReference>
<organism evidence="1 2">
    <name type="scientific">Nicotiana tabacum</name>
    <name type="common">Common tobacco</name>
    <dbReference type="NCBI Taxonomy" id="4097"/>
    <lineage>
        <taxon>Eukaryota</taxon>
        <taxon>Viridiplantae</taxon>
        <taxon>Streptophyta</taxon>
        <taxon>Embryophyta</taxon>
        <taxon>Tracheophyta</taxon>
        <taxon>Spermatophyta</taxon>
        <taxon>Magnoliopsida</taxon>
        <taxon>eudicotyledons</taxon>
        <taxon>Gunneridae</taxon>
        <taxon>Pentapetalae</taxon>
        <taxon>asterids</taxon>
        <taxon>lamiids</taxon>
        <taxon>Solanales</taxon>
        <taxon>Solanaceae</taxon>
        <taxon>Nicotianoideae</taxon>
        <taxon>Nicotianeae</taxon>
        <taxon>Nicotiana</taxon>
    </lineage>
</organism>
<reference evidence="2" key="2">
    <citation type="submission" date="2025-08" db="UniProtKB">
        <authorList>
            <consortium name="RefSeq"/>
        </authorList>
    </citation>
    <scope>IDENTIFICATION</scope>
    <source>
        <tissue evidence="2">Leaf</tissue>
    </source>
</reference>
<keyword evidence="1" id="KW-1185">Reference proteome</keyword>
<protein>
    <submittedName>
        <fullName evidence="2">Uncharacterized protein LOC142166524</fullName>
    </submittedName>
</protein>
<evidence type="ECO:0000313" key="2">
    <source>
        <dbReference type="RefSeq" id="XP_075082015.1"/>
    </source>
</evidence>
<dbReference type="Proteomes" id="UP000790787">
    <property type="component" value="Chromosome 2"/>
</dbReference>
<sequence>MENRGLNHLSFVDDVIIFTSGSRVSLLIIMKILEDYENTSGQKIKKVKSHFMTPSCVFMYNVNRIQQITCFTRREFLITYLGCPFYIGRKRIIHFNDLISKVVSRIRGWHGRMLSYGGKATLIKHVLQSLPIYLLSAVSPPKSVMKQIERGC</sequence>
<gene>
    <name evidence="2" type="primary">LOC142166524</name>
</gene>
<proteinExistence type="predicted"/>
<reference evidence="1" key="1">
    <citation type="journal article" date="2014" name="Nat. Commun.">
        <title>The tobacco genome sequence and its comparison with those of tomato and potato.</title>
        <authorList>
            <person name="Sierro N."/>
            <person name="Battey J.N."/>
            <person name="Ouadi S."/>
            <person name="Bakaher N."/>
            <person name="Bovet L."/>
            <person name="Willig A."/>
            <person name="Goepfert S."/>
            <person name="Peitsch M.C."/>
            <person name="Ivanov N.V."/>
        </authorList>
    </citation>
    <scope>NUCLEOTIDE SEQUENCE [LARGE SCALE GENOMIC DNA]</scope>
</reference>
<name>A0AC58SAN7_TOBAC</name>
<evidence type="ECO:0000313" key="1">
    <source>
        <dbReference type="Proteomes" id="UP000790787"/>
    </source>
</evidence>
<accession>A0AC58SAN7</accession>